<dbReference type="AlphaFoldDB" id="A0A1D3MJ28"/>
<accession>A0A1D3MJ28</accession>
<evidence type="ECO:0000313" key="2">
    <source>
        <dbReference type="Proteomes" id="UP000175835"/>
    </source>
</evidence>
<protein>
    <submittedName>
        <fullName evidence="1">Uncharacterized protein</fullName>
    </submittedName>
</protein>
<dbReference type="EMBL" id="LXLX01000019">
    <property type="protein sequence ID" value="OFD99124.1"/>
    <property type="molecule type" value="Genomic_DNA"/>
</dbReference>
<reference evidence="1 2" key="1">
    <citation type="submission" date="2016-05" db="EMBL/GenBank/DDBJ databases">
        <title>Bacillus thuringiensis and Bacillus weihenstephanensis as novel biocontrol agents of wilt causing Verticillium species.</title>
        <authorList>
            <person name="Hollensteiner J."/>
            <person name="Wemheuer F."/>
            <person name="Harting R."/>
            <person name="Kolarzyk A."/>
            <person name="Diaz-Valerio S."/>
            <person name="Poehlein A."/>
            <person name="Brzuszkiewicz E."/>
            <person name="Nesemann K."/>
            <person name="Braus-Stromeyer S."/>
            <person name="Braus G."/>
            <person name="Daniel R."/>
            <person name="Liesegang H."/>
        </authorList>
    </citation>
    <scope>NUCLEOTIDE SEQUENCE [LARGE SCALE GENOMIC DNA]</scope>
    <source>
        <strain evidence="1 2">GOE11</strain>
    </source>
</reference>
<dbReference type="RefSeq" id="WP_070127878.1">
    <property type="nucleotide sequence ID" value="NZ_FMJF01000017.1"/>
</dbReference>
<gene>
    <name evidence="1" type="ORF">BWGOE11_11310</name>
</gene>
<proteinExistence type="predicted"/>
<comment type="caution">
    <text evidence="1">The sequence shown here is derived from an EMBL/GenBank/DDBJ whole genome shotgun (WGS) entry which is preliminary data.</text>
</comment>
<organism evidence="1 2">
    <name type="scientific">Bacillus mycoides</name>
    <dbReference type="NCBI Taxonomy" id="1405"/>
    <lineage>
        <taxon>Bacteria</taxon>
        <taxon>Bacillati</taxon>
        <taxon>Bacillota</taxon>
        <taxon>Bacilli</taxon>
        <taxon>Bacillales</taxon>
        <taxon>Bacillaceae</taxon>
        <taxon>Bacillus</taxon>
        <taxon>Bacillus cereus group</taxon>
    </lineage>
</organism>
<name>A0A1D3MJ28_BACMY</name>
<dbReference type="Proteomes" id="UP000175835">
    <property type="component" value="Unassembled WGS sequence"/>
</dbReference>
<evidence type="ECO:0000313" key="1">
    <source>
        <dbReference type="EMBL" id="OFD99124.1"/>
    </source>
</evidence>
<sequence length="82" mass="9482">MYQPEDVDGKSQKVQFYLGGPEENLDYLVKAFRSVYKNAKIIEQTMEHISFSRNKLFGGAVGGRMRLQTKKSYHLLNIKLIN</sequence>
<dbReference type="PATRIC" id="fig|86662.23.peg.456"/>